<name>A0A7C8ZKY6_OPUST</name>
<dbReference type="AlphaFoldDB" id="A0A7C8ZKY6"/>
<sequence>MLLSSSSSFRPARSSSIILSWTFISASCAGQCGIIASSSSLPSSDSRFELLSGGLNIITTRSSDPGTDSETETFACVSSLRALILPPPFPITLPIFLDGHSIR</sequence>
<organism evidence="1">
    <name type="scientific">Opuntia streptacantha</name>
    <name type="common">Prickly pear cactus</name>
    <name type="synonym">Opuntia cardona</name>
    <dbReference type="NCBI Taxonomy" id="393608"/>
    <lineage>
        <taxon>Eukaryota</taxon>
        <taxon>Viridiplantae</taxon>
        <taxon>Streptophyta</taxon>
        <taxon>Embryophyta</taxon>
        <taxon>Tracheophyta</taxon>
        <taxon>Spermatophyta</taxon>
        <taxon>Magnoliopsida</taxon>
        <taxon>eudicotyledons</taxon>
        <taxon>Gunneridae</taxon>
        <taxon>Pentapetalae</taxon>
        <taxon>Caryophyllales</taxon>
        <taxon>Cactineae</taxon>
        <taxon>Cactaceae</taxon>
        <taxon>Opuntioideae</taxon>
        <taxon>Opuntia</taxon>
    </lineage>
</organism>
<reference evidence="1" key="1">
    <citation type="journal article" date="2013" name="J. Plant Res.">
        <title>Effect of fungi and light on seed germination of three Opuntia species from semiarid lands of central Mexico.</title>
        <authorList>
            <person name="Delgado-Sanchez P."/>
            <person name="Jimenez-Bremont J.F."/>
            <person name="Guerrero-Gonzalez Mde L."/>
            <person name="Flores J."/>
        </authorList>
    </citation>
    <scope>NUCLEOTIDE SEQUENCE</scope>
    <source>
        <tissue evidence="1">Cladode</tissue>
    </source>
</reference>
<reference evidence="1" key="2">
    <citation type="submission" date="2020-07" db="EMBL/GenBank/DDBJ databases">
        <authorList>
            <person name="Vera ALvarez R."/>
            <person name="Arias-Moreno D.M."/>
            <person name="Jimenez-Jacinto V."/>
            <person name="Jimenez-Bremont J.F."/>
            <person name="Swaminathan K."/>
            <person name="Moose S.P."/>
            <person name="Guerrero-Gonzalez M.L."/>
            <person name="Marino-Ramirez L."/>
            <person name="Landsman D."/>
            <person name="Rodriguez-Kessler M."/>
            <person name="Delgado-Sanchez P."/>
        </authorList>
    </citation>
    <scope>NUCLEOTIDE SEQUENCE</scope>
    <source>
        <tissue evidence="1">Cladode</tissue>
    </source>
</reference>
<evidence type="ECO:0000313" key="1">
    <source>
        <dbReference type="EMBL" id="MBA4645972.1"/>
    </source>
</evidence>
<protein>
    <submittedName>
        <fullName evidence="1">Uncharacterized protein</fullName>
    </submittedName>
</protein>
<proteinExistence type="predicted"/>
<dbReference type="EMBL" id="GISG01144277">
    <property type="protein sequence ID" value="MBA4645972.1"/>
    <property type="molecule type" value="Transcribed_RNA"/>
</dbReference>
<accession>A0A7C8ZKY6</accession>